<feature type="region of interest" description="Disordered" evidence="1">
    <location>
        <begin position="24"/>
        <end position="44"/>
    </location>
</feature>
<reference evidence="3 4" key="1">
    <citation type="submission" date="2015-01" db="EMBL/GenBank/DDBJ databases">
        <title>The Genome Sequence of Capronia semiimmersa CBS27337.</title>
        <authorList>
            <consortium name="The Broad Institute Genomics Platform"/>
            <person name="Cuomo C."/>
            <person name="de Hoog S."/>
            <person name="Gorbushina A."/>
            <person name="Stielow B."/>
            <person name="Teixiera M."/>
            <person name="Abouelleil A."/>
            <person name="Chapman S.B."/>
            <person name="Priest M."/>
            <person name="Young S.K."/>
            <person name="Wortman J."/>
            <person name="Nusbaum C."/>
            <person name="Birren B."/>
        </authorList>
    </citation>
    <scope>NUCLEOTIDE SEQUENCE [LARGE SCALE GENOMIC DNA]</scope>
    <source>
        <strain evidence="3 4">CBS 27337</strain>
    </source>
</reference>
<protein>
    <recommendedName>
        <fullName evidence="5">Chitin-binding type-1 domain-containing protein</fullName>
    </recommendedName>
</protein>
<evidence type="ECO:0000256" key="1">
    <source>
        <dbReference type="SAM" id="MobiDB-lite"/>
    </source>
</evidence>
<dbReference type="AlphaFoldDB" id="A0A0D2CIZ2"/>
<evidence type="ECO:0000313" key="3">
    <source>
        <dbReference type="EMBL" id="KIW65226.1"/>
    </source>
</evidence>
<name>A0A0D2CIZ2_9EURO</name>
<keyword evidence="2" id="KW-0732">Signal</keyword>
<dbReference type="EMBL" id="KN846960">
    <property type="protein sequence ID" value="KIW65226.1"/>
    <property type="molecule type" value="Genomic_DNA"/>
</dbReference>
<evidence type="ECO:0008006" key="5">
    <source>
        <dbReference type="Google" id="ProtNLM"/>
    </source>
</evidence>
<evidence type="ECO:0000256" key="2">
    <source>
        <dbReference type="SAM" id="SignalP"/>
    </source>
</evidence>
<evidence type="ECO:0000313" key="4">
    <source>
        <dbReference type="Proteomes" id="UP000054266"/>
    </source>
</evidence>
<accession>A0A0D2CIZ2</accession>
<sequence length="319" mass="32019">MFIPKAAVVFSSLLLLVANAQDSDSDASSKGLAPGRGRTPNPTSTKLMFKRDLTKRCSGTCEECFGDGYTLCPGSSIYCYLPGDATYGLDSCSDDGTSSDSTATASAPASTSTDTGLTGVDDLCYEVGATCQSCFGASYLECPDGYHCYDPSDPQYDTCPEDTTSGSDGGSSSGTTTTSSCAAQWGEGNIPCGSDGCYNPDAGESCCAGGYYCDAGYTCSSTVGKCTPSSSGGLTGGDDDDDSSSTSSYTYGYTYPTSTSDLFTTAPTSTATTTTTDSFGSSSTGVSQLSDSGNGADVLGVGAQGLLAVAAVGVAVLVL</sequence>
<gene>
    <name evidence="3" type="ORF">PV04_07502</name>
</gene>
<organism evidence="3 4">
    <name type="scientific">Phialophora macrospora</name>
    <dbReference type="NCBI Taxonomy" id="1851006"/>
    <lineage>
        <taxon>Eukaryota</taxon>
        <taxon>Fungi</taxon>
        <taxon>Dikarya</taxon>
        <taxon>Ascomycota</taxon>
        <taxon>Pezizomycotina</taxon>
        <taxon>Eurotiomycetes</taxon>
        <taxon>Chaetothyriomycetidae</taxon>
        <taxon>Chaetothyriales</taxon>
        <taxon>Herpotrichiellaceae</taxon>
        <taxon>Phialophora</taxon>
    </lineage>
</organism>
<dbReference type="Proteomes" id="UP000054266">
    <property type="component" value="Unassembled WGS sequence"/>
</dbReference>
<proteinExistence type="predicted"/>
<feature type="signal peptide" evidence="2">
    <location>
        <begin position="1"/>
        <end position="20"/>
    </location>
</feature>
<keyword evidence="4" id="KW-1185">Reference proteome</keyword>
<dbReference type="HOGENOM" id="CLU_078321_0_0_1"/>
<feature type="chain" id="PRO_5002255232" description="Chitin-binding type-1 domain-containing protein" evidence="2">
    <location>
        <begin position="21"/>
        <end position="319"/>
    </location>
</feature>